<dbReference type="EMBL" id="LSTR01000002">
    <property type="protein sequence ID" value="OAH48054.1"/>
    <property type="molecule type" value="Genomic_DNA"/>
</dbReference>
<comment type="caution">
    <text evidence="1">The sequence shown here is derived from an EMBL/GenBank/DDBJ whole genome shotgun (WGS) entry which is preliminary data.</text>
</comment>
<evidence type="ECO:0000313" key="2">
    <source>
        <dbReference type="Proteomes" id="UP000077262"/>
    </source>
</evidence>
<accession>A0A177K4I6</accession>
<reference evidence="1 2" key="1">
    <citation type="submission" date="2016-02" db="EMBL/GenBank/DDBJ databases">
        <authorList>
            <person name="Wen L."/>
            <person name="He K."/>
            <person name="Yang H."/>
        </authorList>
    </citation>
    <scope>NUCLEOTIDE SEQUENCE [LARGE SCALE GENOMIC DNA]</scope>
    <source>
        <strain evidence="1 2">CD09_2</strain>
    </source>
</reference>
<organism evidence="1 2">
    <name type="scientific">Sphingobium yanoikuyae</name>
    <name type="common">Sphingomonas yanoikuyae</name>
    <dbReference type="NCBI Taxonomy" id="13690"/>
    <lineage>
        <taxon>Bacteria</taxon>
        <taxon>Pseudomonadati</taxon>
        <taxon>Pseudomonadota</taxon>
        <taxon>Alphaproteobacteria</taxon>
        <taxon>Sphingomonadales</taxon>
        <taxon>Sphingomonadaceae</taxon>
        <taxon>Sphingobium</taxon>
    </lineage>
</organism>
<protein>
    <submittedName>
        <fullName evidence="1">Uncharacterized protein</fullName>
    </submittedName>
</protein>
<name>A0A177K4I6_SPHYA</name>
<gene>
    <name evidence="1" type="ORF">AX777_16380</name>
</gene>
<sequence>MPGRHIPFDRIDRIFDRAHGLPIGIEAAAKSEDCRRLSDLQFVQFDPSANNPIRYEMREVGLHPICRRPAIRICRNQQTARADYFSAKIHRGTAS</sequence>
<dbReference type="Proteomes" id="UP000077262">
    <property type="component" value="Unassembled WGS sequence"/>
</dbReference>
<evidence type="ECO:0000313" key="1">
    <source>
        <dbReference type="EMBL" id="OAH48054.1"/>
    </source>
</evidence>
<dbReference type="AlphaFoldDB" id="A0A177K4I6"/>
<proteinExistence type="predicted"/>